<feature type="compositionally biased region" description="Basic and acidic residues" evidence="13">
    <location>
        <begin position="555"/>
        <end position="565"/>
    </location>
</feature>
<evidence type="ECO:0000256" key="8">
    <source>
        <dbReference type="ARBA" id="ARBA00022777"/>
    </source>
</evidence>
<keyword evidence="12" id="KW-0675">Receptor</keyword>
<keyword evidence="10" id="KW-1133">Transmembrane helix</keyword>
<keyword evidence="9" id="KW-0067">ATP-binding</keyword>
<evidence type="ECO:0000259" key="15">
    <source>
        <dbReference type="PROSITE" id="PS50011"/>
    </source>
</evidence>
<dbReference type="PANTHER" id="PTHR45631:SF97">
    <property type="entry name" value="LEUCINE-RICH REPEAT PROTEIN KINASE FAMILY PROTEIN"/>
    <property type="match status" value="1"/>
</dbReference>
<dbReference type="GO" id="GO:0004674">
    <property type="term" value="F:protein serine/threonine kinase activity"/>
    <property type="evidence" value="ECO:0007669"/>
    <property type="project" value="UniProtKB-KW"/>
</dbReference>
<dbReference type="PROSITE" id="PS50011">
    <property type="entry name" value="PROTEIN_KINASE_DOM"/>
    <property type="match status" value="1"/>
</dbReference>
<proteinExistence type="predicted"/>
<comment type="subcellular location">
    <subcellularLocation>
        <location evidence="1">Membrane</location>
        <topology evidence="1">Single-pass membrane protein</topology>
    </subcellularLocation>
</comment>
<evidence type="ECO:0000256" key="14">
    <source>
        <dbReference type="SAM" id="SignalP"/>
    </source>
</evidence>
<dbReference type="InterPro" id="IPR011009">
    <property type="entry name" value="Kinase-like_dom_sf"/>
</dbReference>
<dbReference type="InterPro" id="IPR000719">
    <property type="entry name" value="Prot_kinase_dom"/>
</dbReference>
<keyword evidence="4" id="KW-0808">Transferase</keyword>
<evidence type="ECO:0000313" key="17">
    <source>
        <dbReference type="Proteomes" id="UP000467841"/>
    </source>
</evidence>
<organism evidence="16 17">
    <name type="scientific">Microthlaspi erraticum</name>
    <dbReference type="NCBI Taxonomy" id="1685480"/>
    <lineage>
        <taxon>Eukaryota</taxon>
        <taxon>Viridiplantae</taxon>
        <taxon>Streptophyta</taxon>
        <taxon>Embryophyta</taxon>
        <taxon>Tracheophyta</taxon>
        <taxon>Spermatophyta</taxon>
        <taxon>Magnoliopsida</taxon>
        <taxon>eudicotyledons</taxon>
        <taxon>Gunneridae</taxon>
        <taxon>Pentapetalae</taxon>
        <taxon>rosids</taxon>
        <taxon>malvids</taxon>
        <taxon>Brassicales</taxon>
        <taxon>Brassicaceae</taxon>
        <taxon>Coluteocarpeae</taxon>
        <taxon>Microthlaspi</taxon>
    </lineage>
</organism>
<dbReference type="OrthoDB" id="2013020at2759"/>
<reference evidence="16" key="1">
    <citation type="submission" date="2020-01" db="EMBL/GenBank/DDBJ databases">
        <authorList>
            <person name="Mishra B."/>
        </authorList>
    </citation>
    <scope>NUCLEOTIDE SEQUENCE [LARGE SCALE GENOMIC DNA]</scope>
</reference>
<dbReference type="PANTHER" id="PTHR45631">
    <property type="entry name" value="OS07G0107800 PROTEIN-RELATED"/>
    <property type="match status" value="1"/>
</dbReference>
<feature type="domain" description="Protein kinase" evidence="15">
    <location>
        <begin position="242"/>
        <end position="548"/>
    </location>
</feature>
<keyword evidence="11" id="KW-0472">Membrane</keyword>
<dbReference type="InterPro" id="IPR008271">
    <property type="entry name" value="Ser/Thr_kinase_AS"/>
</dbReference>
<keyword evidence="5" id="KW-0812">Transmembrane</keyword>
<name>A0A6D2HQ70_9BRAS</name>
<keyword evidence="3" id="KW-0597">Phosphoprotein</keyword>
<dbReference type="Proteomes" id="UP000467841">
    <property type="component" value="Unassembled WGS sequence"/>
</dbReference>
<feature type="region of interest" description="Disordered" evidence="13">
    <location>
        <begin position="555"/>
        <end position="582"/>
    </location>
</feature>
<dbReference type="EMBL" id="CACVBM020000333">
    <property type="protein sequence ID" value="CAA7017628.1"/>
    <property type="molecule type" value="Genomic_DNA"/>
</dbReference>
<dbReference type="GO" id="GO:0016020">
    <property type="term" value="C:membrane"/>
    <property type="evidence" value="ECO:0007669"/>
    <property type="project" value="UniProtKB-SubCell"/>
</dbReference>
<dbReference type="InterPro" id="IPR024788">
    <property type="entry name" value="Malectin-like_Carb-bd_dom"/>
</dbReference>
<gene>
    <name evidence="16" type="ORF">MERR_LOCUS4863</name>
</gene>
<evidence type="ECO:0000256" key="13">
    <source>
        <dbReference type="SAM" id="MobiDB-lite"/>
    </source>
</evidence>
<evidence type="ECO:0000256" key="6">
    <source>
        <dbReference type="ARBA" id="ARBA00022729"/>
    </source>
</evidence>
<keyword evidence="17" id="KW-1185">Reference proteome</keyword>
<accession>A0A6D2HQ70</accession>
<evidence type="ECO:0000256" key="9">
    <source>
        <dbReference type="ARBA" id="ARBA00022840"/>
    </source>
</evidence>
<keyword evidence="8" id="KW-0418">Kinase</keyword>
<evidence type="ECO:0000256" key="2">
    <source>
        <dbReference type="ARBA" id="ARBA00022527"/>
    </source>
</evidence>
<feature type="chain" id="PRO_5025618340" description="Protein kinase domain-containing protein" evidence="14">
    <location>
        <begin position="25"/>
        <end position="582"/>
    </location>
</feature>
<evidence type="ECO:0000256" key="1">
    <source>
        <dbReference type="ARBA" id="ARBA00004167"/>
    </source>
</evidence>
<sequence length="582" mass="66071">MDGHQRLKRASIMFTFVVLHLVQAQDQQGFISLDCGLEPNQSPYLEPATNLSFSSDHDFIQTGKRGKIAKGLSYEYKQYNALRYFPEGKRHCYNLSVKQDISYLIRAGFAYGNYDGKNIYPSFDIYIGPNWWATVYDDRKDFEIIHMAKSNSLQICLVQTGPTTPFISTLELRPLRNDSYSTQSGSLQLVYRHFYISNLDVRYPDDVYDRLWYSNSWFGNDAEINTTHTVNSSNAFVVPQVIARSAAISGNASEPLYFFESTDNPSDNIIIYLHFAEIQDLQANDTREFDIVWNENITNSAYTPKKLEIDTIFNTSPGKCDDQTCYMQLVRTRKSTLPPLLNAYEVYKVMELPHSETHPGDGESDGVALDWESRLRIVIETAQGLEYLHNGCQPPMIHRDVKTTNILLDEHLQAKLADFGLSRSFPIGVESHVSTNVAGTPGYLDPEYYRTNWLTEKSDVYSLGIVLLEMITDRPVIQQTREKPHIGEWVGLMLTKGDIESIMDPNLKGEYDSSSVWKALELAMSCVNPSSAGRPNMSQVVSELKECLIYENSRKEGRSDMDSKSSLELSTSFTAEVTPDAR</sequence>
<evidence type="ECO:0000256" key="5">
    <source>
        <dbReference type="ARBA" id="ARBA00022692"/>
    </source>
</evidence>
<keyword evidence="7" id="KW-0547">Nucleotide-binding</keyword>
<evidence type="ECO:0000256" key="7">
    <source>
        <dbReference type="ARBA" id="ARBA00022741"/>
    </source>
</evidence>
<keyword evidence="2" id="KW-0723">Serine/threonine-protein kinase</keyword>
<dbReference type="Pfam" id="PF00069">
    <property type="entry name" value="Pkinase"/>
    <property type="match status" value="1"/>
</dbReference>
<feature type="compositionally biased region" description="Polar residues" evidence="13">
    <location>
        <begin position="566"/>
        <end position="575"/>
    </location>
</feature>
<dbReference type="PROSITE" id="PS00108">
    <property type="entry name" value="PROTEIN_KINASE_ST"/>
    <property type="match status" value="1"/>
</dbReference>
<protein>
    <recommendedName>
        <fullName evidence="15">Protein kinase domain-containing protein</fullName>
    </recommendedName>
</protein>
<evidence type="ECO:0000256" key="3">
    <source>
        <dbReference type="ARBA" id="ARBA00022553"/>
    </source>
</evidence>
<dbReference type="SMART" id="SM00220">
    <property type="entry name" value="S_TKc"/>
    <property type="match status" value="1"/>
</dbReference>
<dbReference type="SUPFAM" id="SSF56112">
    <property type="entry name" value="Protein kinase-like (PK-like)"/>
    <property type="match status" value="1"/>
</dbReference>
<dbReference type="Gene3D" id="1.10.510.10">
    <property type="entry name" value="Transferase(Phosphotransferase) domain 1"/>
    <property type="match status" value="1"/>
</dbReference>
<dbReference type="AlphaFoldDB" id="A0A6D2HQ70"/>
<evidence type="ECO:0000256" key="10">
    <source>
        <dbReference type="ARBA" id="ARBA00022989"/>
    </source>
</evidence>
<comment type="caution">
    <text evidence="16">The sequence shown here is derived from an EMBL/GenBank/DDBJ whole genome shotgun (WGS) entry which is preliminary data.</text>
</comment>
<evidence type="ECO:0000256" key="4">
    <source>
        <dbReference type="ARBA" id="ARBA00022679"/>
    </source>
</evidence>
<dbReference type="Pfam" id="PF12819">
    <property type="entry name" value="Malectin_like"/>
    <property type="match status" value="1"/>
</dbReference>
<evidence type="ECO:0000256" key="12">
    <source>
        <dbReference type="ARBA" id="ARBA00023170"/>
    </source>
</evidence>
<dbReference type="GO" id="GO:0005524">
    <property type="term" value="F:ATP binding"/>
    <property type="evidence" value="ECO:0007669"/>
    <property type="project" value="UniProtKB-KW"/>
</dbReference>
<keyword evidence="6 14" id="KW-0732">Signal</keyword>
<evidence type="ECO:0000313" key="16">
    <source>
        <dbReference type="EMBL" id="CAA7017628.1"/>
    </source>
</evidence>
<feature type="signal peptide" evidence="14">
    <location>
        <begin position="1"/>
        <end position="24"/>
    </location>
</feature>
<dbReference type="FunFam" id="1.10.510.10:FF:000146">
    <property type="entry name" value="LRR receptor-like serine/threonine-protein kinase IOS1"/>
    <property type="match status" value="1"/>
</dbReference>
<evidence type="ECO:0000256" key="11">
    <source>
        <dbReference type="ARBA" id="ARBA00023136"/>
    </source>
</evidence>